<proteinExistence type="predicted"/>
<gene>
    <name evidence="1" type="ORF">CFD26_103956</name>
</gene>
<accession>A0A3R7FTL2</accession>
<evidence type="ECO:0000313" key="2">
    <source>
        <dbReference type="Proteomes" id="UP000215289"/>
    </source>
</evidence>
<dbReference type="Proteomes" id="UP000215289">
    <property type="component" value="Unassembled WGS sequence"/>
</dbReference>
<reference evidence="1 2" key="1">
    <citation type="submission" date="2018-08" db="EMBL/GenBank/DDBJ databases">
        <title>Draft genome sequences of two Aspergillus turcosus clinical strains isolated from bronchoalveolar lavage fluid: one azole-susceptible and the other azole-resistant.</title>
        <authorList>
            <person name="Parent-Michaud M."/>
            <person name="Dufresne P.J."/>
            <person name="Fournier E."/>
            <person name="Martineau C."/>
            <person name="Moreira S."/>
            <person name="Perkins V."/>
            <person name="De Repentigny L."/>
            <person name="Dufresne S.F."/>
        </authorList>
    </citation>
    <scope>NUCLEOTIDE SEQUENCE [LARGE SCALE GENOMIC DNA]</scope>
    <source>
        <strain evidence="1">HMR AF 1038</strain>
    </source>
</reference>
<dbReference type="AlphaFoldDB" id="A0A3R7FTL2"/>
<dbReference type="OrthoDB" id="4439710at2759"/>
<keyword evidence="2" id="KW-1185">Reference proteome</keyword>
<name>A0A3R7FTL2_9EURO</name>
<sequence>MNQDDYREEVQKKTSGLRLGSSKDEVRDVWQQVVEYLFPKQTADCPREGFVHKYFNYESEFPHIGIVNPRGDHSYLPVFHVYCQSLPTAEANVVPGARTPWRALEDAVKYELTGIMSLIKECRPNLNAIIVAGPLVRFCGVNKKGEFWDLGFDAEEGAWNIHDDFDAILEGLVMIRSKIDPACFVPFGASRVIKEEPVEGR</sequence>
<organism evidence="1 2">
    <name type="scientific">Aspergillus turcosus</name>
    <dbReference type="NCBI Taxonomy" id="1245748"/>
    <lineage>
        <taxon>Eukaryota</taxon>
        <taxon>Fungi</taxon>
        <taxon>Dikarya</taxon>
        <taxon>Ascomycota</taxon>
        <taxon>Pezizomycotina</taxon>
        <taxon>Eurotiomycetes</taxon>
        <taxon>Eurotiomycetidae</taxon>
        <taxon>Eurotiales</taxon>
        <taxon>Aspergillaceae</taxon>
        <taxon>Aspergillus</taxon>
        <taxon>Aspergillus subgen. Fumigati</taxon>
    </lineage>
</organism>
<dbReference type="EMBL" id="NIDN02000066">
    <property type="protein sequence ID" value="RLL97854.1"/>
    <property type="molecule type" value="Genomic_DNA"/>
</dbReference>
<protein>
    <submittedName>
        <fullName evidence="1">Uncharacterized protein</fullName>
    </submittedName>
</protein>
<evidence type="ECO:0000313" key="1">
    <source>
        <dbReference type="EMBL" id="RLL97854.1"/>
    </source>
</evidence>
<comment type="caution">
    <text evidence="1">The sequence shown here is derived from an EMBL/GenBank/DDBJ whole genome shotgun (WGS) entry which is preliminary data.</text>
</comment>